<reference evidence="1 2" key="1">
    <citation type="submission" date="2019-02" db="EMBL/GenBank/DDBJ databases">
        <title>Deep-cultivation of Planctomycetes and their phenomic and genomic characterization uncovers novel biology.</title>
        <authorList>
            <person name="Wiegand S."/>
            <person name="Jogler M."/>
            <person name="Boedeker C."/>
            <person name="Pinto D."/>
            <person name="Vollmers J."/>
            <person name="Rivas-Marin E."/>
            <person name="Kohn T."/>
            <person name="Peeters S.H."/>
            <person name="Heuer A."/>
            <person name="Rast P."/>
            <person name="Oberbeckmann S."/>
            <person name="Bunk B."/>
            <person name="Jeske O."/>
            <person name="Meyerdierks A."/>
            <person name="Storesund J.E."/>
            <person name="Kallscheuer N."/>
            <person name="Luecker S."/>
            <person name="Lage O.M."/>
            <person name="Pohl T."/>
            <person name="Merkel B.J."/>
            <person name="Hornburger P."/>
            <person name="Mueller R.-W."/>
            <person name="Bruemmer F."/>
            <person name="Labrenz M."/>
            <person name="Spormann A.M."/>
            <person name="Op Den Camp H."/>
            <person name="Overmann J."/>
            <person name="Amann R."/>
            <person name="Jetten M.S.M."/>
            <person name="Mascher T."/>
            <person name="Medema M.H."/>
            <person name="Devos D.P."/>
            <person name="Kaster A.-K."/>
            <person name="Ovreas L."/>
            <person name="Rohde M."/>
            <person name="Galperin M.Y."/>
            <person name="Jogler C."/>
        </authorList>
    </citation>
    <scope>NUCLEOTIDE SEQUENCE [LARGE SCALE GENOMIC DNA]</scope>
    <source>
        <strain evidence="1 2">Pla52n</strain>
    </source>
</reference>
<evidence type="ECO:0000313" key="2">
    <source>
        <dbReference type="Proteomes" id="UP000320176"/>
    </source>
</evidence>
<accession>A0A5C6AZ34</accession>
<dbReference type="EMBL" id="SJPN01000003">
    <property type="protein sequence ID" value="TWU04737.1"/>
    <property type="molecule type" value="Genomic_DNA"/>
</dbReference>
<sequence>MKRPHPAPFADAARILLAGSSISDIDTALGLIGVQRTERADGVEDELSTTDVQTDGESIDEVLMEAIAPEILEGDEDAAEEDKQPDQDEARIAKEILKSGWIPWQNELPSKRRPGAATRLPSNVERSMVSYLLPFDKRSDQDRADQPKYDYSTIENRVQHVLKPKTTPDAEAWRVARRVFDSGPRRDILAGLDLRACADKIARAEAIERLPRARRQAKRLDSVQLLVERDLARRVHSADIKKLLKSMQSIGIPHIDRTMKIQQRDSEWFCGTGPPWTYRPFLACEHPTWFIILAGGDAADQQNLARWKELLNSMYHQHTVTIVWVGDRLPAKLPSMGRAWVSYRK</sequence>
<dbReference type="RefSeq" id="WP_146520104.1">
    <property type="nucleotide sequence ID" value="NZ_CP151726.1"/>
</dbReference>
<evidence type="ECO:0000313" key="1">
    <source>
        <dbReference type="EMBL" id="TWU04737.1"/>
    </source>
</evidence>
<organism evidence="1 2">
    <name type="scientific">Stieleria varia</name>
    <dbReference type="NCBI Taxonomy" id="2528005"/>
    <lineage>
        <taxon>Bacteria</taxon>
        <taxon>Pseudomonadati</taxon>
        <taxon>Planctomycetota</taxon>
        <taxon>Planctomycetia</taxon>
        <taxon>Pirellulales</taxon>
        <taxon>Pirellulaceae</taxon>
        <taxon>Stieleria</taxon>
    </lineage>
</organism>
<name>A0A5C6AZ34_9BACT</name>
<dbReference type="Proteomes" id="UP000320176">
    <property type="component" value="Unassembled WGS sequence"/>
</dbReference>
<proteinExistence type="predicted"/>
<protein>
    <submittedName>
        <fullName evidence="1">Uncharacterized protein</fullName>
    </submittedName>
</protein>
<comment type="caution">
    <text evidence="1">The sequence shown here is derived from an EMBL/GenBank/DDBJ whole genome shotgun (WGS) entry which is preliminary data.</text>
</comment>
<dbReference type="OrthoDB" id="3697166at2"/>
<keyword evidence="2" id="KW-1185">Reference proteome</keyword>
<gene>
    <name evidence="1" type="ORF">Pla52n_27800</name>
</gene>
<dbReference type="AlphaFoldDB" id="A0A5C6AZ34"/>